<accession>A0A430JE91</accession>
<organism evidence="2 3">
    <name type="scientific">Paenibacillus whitsoniae</name>
    <dbReference type="NCBI Taxonomy" id="2496558"/>
    <lineage>
        <taxon>Bacteria</taxon>
        <taxon>Bacillati</taxon>
        <taxon>Bacillota</taxon>
        <taxon>Bacilli</taxon>
        <taxon>Bacillales</taxon>
        <taxon>Paenibacillaceae</taxon>
        <taxon>Paenibacillus</taxon>
    </lineage>
</organism>
<proteinExistence type="predicted"/>
<dbReference type="GO" id="GO:0051537">
    <property type="term" value="F:2 iron, 2 sulfur cluster binding"/>
    <property type="evidence" value="ECO:0007669"/>
    <property type="project" value="InterPro"/>
</dbReference>
<feature type="domain" description="Ferric siderophore reductase C-terminal" evidence="1">
    <location>
        <begin position="231"/>
        <end position="249"/>
    </location>
</feature>
<dbReference type="Pfam" id="PF11575">
    <property type="entry name" value="FhuF_C"/>
    <property type="match status" value="1"/>
</dbReference>
<comment type="caution">
    <text evidence="2">The sequence shown here is derived from an EMBL/GenBank/DDBJ whole genome shotgun (WGS) entry which is preliminary data.</text>
</comment>
<dbReference type="RefSeq" id="WP_126141732.1">
    <property type="nucleotide sequence ID" value="NZ_RXHU01000034.1"/>
</dbReference>
<dbReference type="OrthoDB" id="2819999at2"/>
<sequence>MKTEMIELLARHFGITPEPHEAPLYEIEGRRLVRADGMKEAIAAYAPLMKALEPAAAAAYLTGRLGNLNTAVHYMLAHDARIDLSPERWTLQIYQHERGYAEFRYVLSEIVELEGPLSGQRSLWREQQLRHWYGNVMRPIVEVIAAAADMDITQLWRLFPMKFPYFHEALQKMPDHESIAQKFGEDYKFALHELDGEPFGRVRNPLDVTFCTVDYPAAPGQPDEQIRMKTSCCMYHRTEGGYYCYTCPRLKPEERAKRKEEMRAKLEEQALKTAAAQ</sequence>
<dbReference type="InterPro" id="IPR024726">
    <property type="entry name" value="FhuF_C"/>
</dbReference>
<dbReference type="Proteomes" id="UP000276128">
    <property type="component" value="Unassembled WGS sequence"/>
</dbReference>
<name>A0A430JE91_9BACL</name>
<protein>
    <submittedName>
        <fullName evidence="2">(2Fe-2S)-binding protein</fullName>
    </submittedName>
</protein>
<dbReference type="EMBL" id="RXHU01000034">
    <property type="protein sequence ID" value="RTE09369.1"/>
    <property type="molecule type" value="Genomic_DNA"/>
</dbReference>
<reference evidence="2 3" key="1">
    <citation type="submission" date="2018-12" db="EMBL/GenBank/DDBJ databases">
        <title>Bacillus ochoae sp. nov., Paenibacillus whitsoniae sp. nov., Paenibacillus spiritus sp. nov. Isolated from the Mars Exploration Rover during spacecraft assembly.</title>
        <authorList>
            <person name="Seuylemezian A."/>
            <person name="Vaishampayan P."/>
        </authorList>
    </citation>
    <scope>NUCLEOTIDE SEQUENCE [LARGE SCALE GENOMIC DNA]</scope>
    <source>
        <strain evidence="2 3">MER 54</strain>
    </source>
</reference>
<dbReference type="AlphaFoldDB" id="A0A430JE91"/>
<evidence type="ECO:0000259" key="1">
    <source>
        <dbReference type="Pfam" id="PF11575"/>
    </source>
</evidence>
<keyword evidence="3" id="KW-1185">Reference proteome</keyword>
<evidence type="ECO:0000313" key="3">
    <source>
        <dbReference type="Proteomes" id="UP000276128"/>
    </source>
</evidence>
<gene>
    <name evidence="2" type="ORF">EJQ19_13425</name>
</gene>
<evidence type="ECO:0000313" key="2">
    <source>
        <dbReference type="EMBL" id="RTE09369.1"/>
    </source>
</evidence>